<keyword evidence="2" id="KW-1133">Transmembrane helix</keyword>
<comment type="caution">
    <text evidence="3">The sequence shown here is derived from an EMBL/GenBank/DDBJ whole genome shotgun (WGS) entry which is preliminary data.</text>
</comment>
<evidence type="ECO:0000256" key="1">
    <source>
        <dbReference type="SAM" id="MobiDB-lite"/>
    </source>
</evidence>
<keyword evidence="4" id="KW-1185">Reference proteome</keyword>
<gene>
    <name evidence="3" type="ORF">FHR38_000757</name>
</gene>
<keyword evidence="2" id="KW-0812">Transmembrane</keyword>
<sequence>MSASPAGAVPPPPPPPPSAAAQPTLVRRPPAVVAAALLMLPAAATWLAAGIGFLVATARTEGDAKFLLWIIALGILGISLLLVLMTLHGISGAWRGRSSLLTVPAGFTLALFVLALINLLVRGRLDYTPTMLTPLIVGGLAGIALVLLKSRPARAWFAQGGR</sequence>
<feature type="region of interest" description="Disordered" evidence="1">
    <location>
        <begin position="1"/>
        <end position="23"/>
    </location>
</feature>
<dbReference type="AlphaFoldDB" id="A0A7W7SLN8"/>
<evidence type="ECO:0000256" key="2">
    <source>
        <dbReference type="SAM" id="Phobius"/>
    </source>
</evidence>
<feature type="transmembrane region" description="Helical" evidence="2">
    <location>
        <begin position="31"/>
        <end position="54"/>
    </location>
</feature>
<dbReference type="EMBL" id="JACHJW010000001">
    <property type="protein sequence ID" value="MBB4957024.1"/>
    <property type="molecule type" value="Genomic_DNA"/>
</dbReference>
<dbReference type="RefSeq" id="WP_184532764.1">
    <property type="nucleotide sequence ID" value="NZ_JACHJW010000001.1"/>
</dbReference>
<name>A0A7W7SLN8_9ACTN</name>
<evidence type="ECO:0000313" key="3">
    <source>
        <dbReference type="EMBL" id="MBB4957024.1"/>
    </source>
</evidence>
<accession>A0A7W7SLN8</accession>
<feature type="transmembrane region" description="Helical" evidence="2">
    <location>
        <begin position="66"/>
        <end position="87"/>
    </location>
</feature>
<evidence type="ECO:0000313" key="4">
    <source>
        <dbReference type="Proteomes" id="UP000578819"/>
    </source>
</evidence>
<dbReference type="Proteomes" id="UP000578819">
    <property type="component" value="Unassembled WGS sequence"/>
</dbReference>
<protein>
    <submittedName>
        <fullName evidence="3">Uncharacterized protein</fullName>
    </submittedName>
</protein>
<organism evidence="3 4">
    <name type="scientific">Micromonospora polyrhachis</name>
    <dbReference type="NCBI Taxonomy" id="1282883"/>
    <lineage>
        <taxon>Bacteria</taxon>
        <taxon>Bacillati</taxon>
        <taxon>Actinomycetota</taxon>
        <taxon>Actinomycetes</taxon>
        <taxon>Micromonosporales</taxon>
        <taxon>Micromonosporaceae</taxon>
        <taxon>Micromonospora</taxon>
    </lineage>
</organism>
<feature type="transmembrane region" description="Helical" evidence="2">
    <location>
        <begin position="99"/>
        <end position="121"/>
    </location>
</feature>
<feature type="compositionally biased region" description="Pro residues" evidence="1">
    <location>
        <begin position="8"/>
        <end position="18"/>
    </location>
</feature>
<reference evidence="3 4" key="1">
    <citation type="submission" date="2020-08" db="EMBL/GenBank/DDBJ databases">
        <title>Sequencing the genomes of 1000 actinobacteria strains.</title>
        <authorList>
            <person name="Klenk H.-P."/>
        </authorList>
    </citation>
    <scope>NUCLEOTIDE SEQUENCE [LARGE SCALE GENOMIC DNA]</scope>
    <source>
        <strain evidence="3 4">DSM 45886</strain>
    </source>
</reference>
<keyword evidence="2" id="KW-0472">Membrane</keyword>
<proteinExistence type="predicted"/>
<feature type="transmembrane region" description="Helical" evidence="2">
    <location>
        <begin position="127"/>
        <end position="148"/>
    </location>
</feature>